<sequence length="343" mass="37203">MICIVAGTGMLGWNILSSGGRGRPRTGRQLARVLPKKALHVFRSSVSSPEPPLPVVRRPSMAPKAKAKPKAAPKRVAKSGLKSKAGRIAVVPASGLAAKGSVLKEGGETYDADLNLVDSAKNHDKFYKMQVVQSSDKSKYWFVQHWGRNGTAGQVQVKGPSTKDKAIKLLQQKFRQKAGVKFEDRGKGGAASPGSTAKTGKYEMLDRRLSKAKAGRSKQKGAVAISLMWDNSKKGRTNDLDLHVIPPSKEKIWFQHKKSACKGELDVDRMQDCKEPVENIVWKKNAPKGKYTVSVVNFSCSHSNAVPFDVGICINGGETQMISKTVKGKMGAKVTVKSFQYSG</sequence>
<feature type="region of interest" description="Disordered" evidence="6">
    <location>
        <begin position="45"/>
        <end position="80"/>
    </location>
</feature>
<dbReference type="GO" id="GO:0006302">
    <property type="term" value="P:double-strand break repair"/>
    <property type="evidence" value="ECO:0007669"/>
    <property type="project" value="TreeGrafter"/>
</dbReference>
<evidence type="ECO:0000259" key="7">
    <source>
        <dbReference type="PROSITE" id="PS51977"/>
    </source>
</evidence>
<dbReference type="AlphaFoldDB" id="A0A1Q9C9S2"/>
<evidence type="ECO:0000313" key="9">
    <source>
        <dbReference type="Proteomes" id="UP000186817"/>
    </source>
</evidence>
<dbReference type="GO" id="GO:0070212">
    <property type="term" value="P:protein poly-ADP-ribosylation"/>
    <property type="evidence" value="ECO:0007669"/>
    <property type="project" value="TreeGrafter"/>
</dbReference>
<dbReference type="InterPro" id="IPR008893">
    <property type="entry name" value="WGR_domain"/>
</dbReference>
<organism evidence="8 9">
    <name type="scientific">Symbiodinium microadriaticum</name>
    <name type="common">Dinoflagellate</name>
    <name type="synonym">Zooxanthella microadriatica</name>
    <dbReference type="NCBI Taxonomy" id="2951"/>
    <lineage>
        <taxon>Eukaryota</taxon>
        <taxon>Sar</taxon>
        <taxon>Alveolata</taxon>
        <taxon>Dinophyceae</taxon>
        <taxon>Suessiales</taxon>
        <taxon>Symbiodiniaceae</taxon>
        <taxon>Symbiodinium</taxon>
    </lineage>
</organism>
<feature type="compositionally biased region" description="Basic residues" evidence="6">
    <location>
        <begin position="65"/>
        <end position="77"/>
    </location>
</feature>
<feature type="compositionally biased region" description="Low complexity" evidence="6">
    <location>
        <begin position="55"/>
        <end position="64"/>
    </location>
</feature>
<evidence type="ECO:0000256" key="4">
    <source>
        <dbReference type="ARBA" id="ARBA00023027"/>
    </source>
</evidence>
<keyword evidence="2" id="KW-0328">Glycosyltransferase</keyword>
<keyword evidence="9" id="KW-1185">Reference proteome</keyword>
<dbReference type="GO" id="GO:0003950">
    <property type="term" value="F:NAD+ poly-ADP-ribosyltransferase activity"/>
    <property type="evidence" value="ECO:0007669"/>
    <property type="project" value="UniProtKB-EC"/>
</dbReference>
<name>A0A1Q9C9S2_SYMMI</name>
<comment type="caution">
    <text evidence="8">The sequence shown here is derived from an EMBL/GenBank/DDBJ whole genome shotgun (WGS) entry which is preliminary data.</text>
</comment>
<proteinExistence type="predicted"/>
<evidence type="ECO:0000256" key="6">
    <source>
        <dbReference type="SAM" id="MobiDB-lite"/>
    </source>
</evidence>
<accession>A0A1Q9C9S2</accession>
<dbReference type="Pfam" id="PF05406">
    <property type="entry name" value="WGR"/>
    <property type="match status" value="1"/>
</dbReference>
<dbReference type="InterPro" id="IPR036930">
    <property type="entry name" value="WGR_dom_sf"/>
</dbReference>
<comment type="catalytic activity">
    <reaction evidence="5">
        <text>NAD(+) + (ADP-D-ribosyl)n-acceptor = nicotinamide + (ADP-D-ribosyl)n+1-acceptor + H(+).</text>
        <dbReference type="EC" id="2.4.2.30"/>
    </reaction>
</comment>
<dbReference type="EC" id="2.4.2.30" evidence="1"/>
<dbReference type="GO" id="GO:0005730">
    <property type="term" value="C:nucleolus"/>
    <property type="evidence" value="ECO:0007669"/>
    <property type="project" value="TreeGrafter"/>
</dbReference>
<dbReference type="Gene3D" id="2.20.140.10">
    <property type="entry name" value="WGR domain"/>
    <property type="match status" value="1"/>
</dbReference>
<dbReference type="GO" id="GO:1990404">
    <property type="term" value="F:NAD+-protein mono-ADP-ribosyltransferase activity"/>
    <property type="evidence" value="ECO:0007669"/>
    <property type="project" value="TreeGrafter"/>
</dbReference>
<dbReference type="EMBL" id="LSRX01001458">
    <property type="protein sequence ID" value="OLP79674.1"/>
    <property type="molecule type" value="Genomic_DNA"/>
</dbReference>
<reference evidence="8 9" key="1">
    <citation type="submission" date="2016-02" db="EMBL/GenBank/DDBJ databases">
        <title>Genome analysis of coral dinoflagellate symbionts highlights evolutionary adaptations to a symbiotic lifestyle.</title>
        <authorList>
            <person name="Aranda M."/>
            <person name="Li Y."/>
            <person name="Liew Y.J."/>
            <person name="Baumgarten S."/>
            <person name="Simakov O."/>
            <person name="Wilson M."/>
            <person name="Piel J."/>
            <person name="Ashoor H."/>
            <person name="Bougouffa S."/>
            <person name="Bajic V.B."/>
            <person name="Ryu T."/>
            <person name="Ravasi T."/>
            <person name="Bayer T."/>
            <person name="Micklem G."/>
            <person name="Kim H."/>
            <person name="Bhak J."/>
            <person name="Lajeunesse T.C."/>
            <person name="Voolstra C.R."/>
        </authorList>
    </citation>
    <scope>NUCLEOTIDE SEQUENCE [LARGE SCALE GENOMIC DNA]</scope>
    <source>
        <strain evidence="8 9">CCMP2467</strain>
    </source>
</reference>
<evidence type="ECO:0000256" key="5">
    <source>
        <dbReference type="ARBA" id="ARBA00033987"/>
    </source>
</evidence>
<dbReference type="CDD" id="cd07997">
    <property type="entry name" value="WGR_PARP"/>
    <property type="match status" value="1"/>
</dbReference>
<keyword evidence="3" id="KW-0808">Transferase</keyword>
<feature type="domain" description="WGR" evidence="7">
    <location>
        <begin position="99"/>
        <end position="202"/>
    </location>
</feature>
<dbReference type="OrthoDB" id="2017365at2759"/>
<feature type="region of interest" description="Disordered" evidence="6">
    <location>
        <begin position="181"/>
        <end position="200"/>
    </location>
</feature>
<dbReference type="SUPFAM" id="SSF142921">
    <property type="entry name" value="WGR domain-like"/>
    <property type="match status" value="1"/>
</dbReference>
<dbReference type="Gene3D" id="2.60.120.380">
    <property type="match status" value="1"/>
</dbReference>
<protein>
    <recommendedName>
        <fullName evidence="1">NAD(+) ADP-ribosyltransferase</fullName>
        <ecNumber evidence="1">2.4.2.30</ecNumber>
    </recommendedName>
</protein>
<evidence type="ECO:0000256" key="2">
    <source>
        <dbReference type="ARBA" id="ARBA00022676"/>
    </source>
</evidence>
<evidence type="ECO:0000256" key="3">
    <source>
        <dbReference type="ARBA" id="ARBA00022679"/>
    </source>
</evidence>
<evidence type="ECO:0000313" key="8">
    <source>
        <dbReference type="EMBL" id="OLP79674.1"/>
    </source>
</evidence>
<keyword evidence="4" id="KW-0520">NAD</keyword>
<dbReference type="PANTHER" id="PTHR10459">
    <property type="entry name" value="DNA LIGASE"/>
    <property type="match status" value="1"/>
</dbReference>
<dbReference type="PANTHER" id="PTHR10459:SF60">
    <property type="entry name" value="POLY [ADP-RIBOSE] POLYMERASE 2"/>
    <property type="match status" value="1"/>
</dbReference>
<dbReference type="PROSITE" id="PS51977">
    <property type="entry name" value="WGR"/>
    <property type="match status" value="1"/>
</dbReference>
<evidence type="ECO:0000256" key="1">
    <source>
        <dbReference type="ARBA" id="ARBA00012020"/>
    </source>
</evidence>
<gene>
    <name evidence="8" type="primary">Parp1</name>
    <name evidence="8" type="ORF">AK812_SmicGene40013</name>
</gene>
<dbReference type="InterPro" id="IPR050800">
    <property type="entry name" value="ARTD/PARP"/>
</dbReference>
<dbReference type="Proteomes" id="UP000186817">
    <property type="component" value="Unassembled WGS sequence"/>
</dbReference>
<dbReference type="SMART" id="SM00773">
    <property type="entry name" value="WGR"/>
    <property type="match status" value="1"/>
</dbReference>